<dbReference type="AlphaFoldDB" id="A0AAE9YYI6"/>
<protein>
    <recommendedName>
        <fullName evidence="5">Pilus assembly protein FimV</fullName>
    </recommendedName>
</protein>
<proteinExistence type="predicted"/>
<evidence type="ECO:0000313" key="3">
    <source>
        <dbReference type="EMBL" id="WDE03576.1"/>
    </source>
</evidence>
<dbReference type="NCBIfam" id="TIGR03505">
    <property type="entry name" value="FimV_core"/>
    <property type="match status" value="1"/>
</dbReference>
<dbReference type="InterPro" id="IPR020012">
    <property type="entry name" value="LysM_FimV"/>
</dbReference>
<feature type="region of interest" description="Disordered" evidence="2">
    <location>
        <begin position="944"/>
        <end position="965"/>
    </location>
</feature>
<dbReference type="EMBL" id="CP059733">
    <property type="protein sequence ID" value="WDE03576.1"/>
    <property type="molecule type" value="Genomic_DNA"/>
</dbReference>
<feature type="compositionally biased region" description="Acidic residues" evidence="2">
    <location>
        <begin position="860"/>
        <end position="871"/>
    </location>
</feature>
<feature type="compositionally biased region" description="Low complexity" evidence="2">
    <location>
        <begin position="468"/>
        <end position="478"/>
    </location>
</feature>
<reference evidence="3 4" key="1">
    <citation type="journal article" date="2015" name="Genome Announc.">
        <title>Draft Genome Sequences of Marine Isolates of Thalassomonas viridans and Thalassomonas actiniarum.</title>
        <authorList>
            <person name="Olonade I."/>
            <person name="van Zyl L.J."/>
            <person name="Trindade M."/>
        </authorList>
    </citation>
    <scope>NUCLEOTIDE SEQUENCE [LARGE SCALE GENOMIC DNA]</scope>
    <source>
        <strain evidence="3 4">XOM25</strain>
    </source>
</reference>
<gene>
    <name evidence="3" type="ORF">SG34_019610</name>
</gene>
<feature type="compositionally biased region" description="Acidic residues" evidence="2">
    <location>
        <begin position="1037"/>
        <end position="1075"/>
    </location>
</feature>
<evidence type="ECO:0000313" key="4">
    <source>
        <dbReference type="Proteomes" id="UP000032352"/>
    </source>
</evidence>
<feature type="compositionally biased region" description="Basic and acidic residues" evidence="2">
    <location>
        <begin position="954"/>
        <end position="964"/>
    </location>
</feature>
<feature type="compositionally biased region" description="Acidic residues" evidence="2">
    <location>
        <begin position="479"/>
        <end position="489"/>
    </location>
</feature>
<feature type="region of interest" description="Disordered" evidence="2">
    <location>
        <begin position="787"/>
        <end position="807"/>
    </location>
</feature>
<dbReference type="KEGG" id="tvd:SG34_019610"/>
<feature type="compositionally biased region" description="Acidic residues" evidence="2">
    <location>
        <begin position="408"/>
        <end position="427"/>
    </location>
</feature>
<evidence type="ECO:0008006" key="5">
    <source>
        <dbReference type="Google" id="ProtNLM"/>
    </source>
</evidence>
<feature type="compositionally biased region" description="Acidic residues" evidence="2">
    <location>
        <begin position="837"/>
        <end position="853"/>
    </location>
</feature>
<name>A0AAE9YYI6_9GAMM</name>
<feature type="compositionally biased region" description="Low complexity" evidence="2">
    <location>
        <begin position="303"/>
        <end position="314"/>
    </location>
</feature>
<dbReference type="Proteomes" id="UP000032352">
    <property type="component" value="Chromosome"/>
</dbReference>
<evidence type="ECO:0000256" key="2">
    <source>
        <dbReference type="SAM" id="MobiDB-lite"/>
    </source>
</evidence>
<feature type="coiled-coil region" evidence="1">
    <location>
        <begin position="179"/>
        <end position="250"/>
    </location>
</feature>
<accession>A0AAE9YYI6</accession>
<feature type="region of interest" description="Disordered" evidence="2">
    <location>
        <begin position="832"/>
        <end position="875"/>
    </location>
</feature>
<keyword evidence="4" id="KW-1185">Reference proteome</keyword>
<evidence type="ECO:0000256" key="1">
    <source>
        <dbReference type="SAM" id="Coils"/>
    </source>
</evidence>
<dbReference type="NCBIfam" id="TIGR03504">
    <property type="entry name" value="FimV_Cterm"/>
    <property type="match status" value="1"/>
</dbReference>
<feature type="region of interest" description="Disordered" evidence="2">
    <location>
        <begin position="379"/>
        <end position="505"/>
    </location>
</feature>
<dbReference type="RefSeq" id="WP_274038334.1">
    <property type="nucleotide sequence ID" value="NZ_CP059733.1"/>
</dbReference>
<feature type="compositionally biased region" description="Acidic residues" evidence="2">
    <location>
        <begin position="496"/>
        <end position="505"/>
    </location>
</feature>
<feature type="region of interest" description="Disordered" evidence="2">
    <location>
        <begin position="282"/>
        <end position="314"/>
    </location>
</feature>
<feature type="region of interest" description="Disordered" evidence="2">
    <location>
        <begin position="1016"/>
        <end position="1109"/>
    </location>
</feature>
<feature type="compositionally biased region" description="Acidic residues" evidence="2">
    <location>
        <begin position="436"/>
        <end position="458"/>
    </location>
</feature>
<organism evidence="3 4">
    <name type="scientific">Thalassomonas viridans</name>
    <dbReference type="NCBI Taxonomy" id="137584"/>
    <lineage>
        <taxon>Bacteria</taxon>
        <taxon>Pseudomonadati</taxon>
        <taxon>Pseudomonadota</taxon>
        <taxon>Gammaproteobacteria</taxon>
        <taxon>Alteromonadales</taxon>
        <taxon>Colwelliaceae</taxon>
        <taxon>Thalassomonas</taxon>
    </lineage>
</organism>
<dbReference type="Gene3D" id="1.20.58.2200">
    <property type="match status" value="1"/>
</dbReference>
<keyword evidence="1" id="KW-0175">Coiled coil</keyword>
<feature type="compositionally biased region" description="Acidic residues" evidence="2">
    <location>
        <begin position="379"/>
        <end position="400"/>
    </location>
</feature>
<reference evidence="3 4" key="2">
    <citation type="journal article" date="2022" name="Mar. Drugs">
        <title>Bioassay-Guided Fractionation Leads to the Detection of Cholic Acid Generated by the Rare Thalassomonas sp.</title>
        <authorList>
            <person name="Pheiffer F."/>
            <person name="Schneider Y.K."/>
            <person name="Hansen E.H."/>
            <person name="Andersen J.H."/>
            <person name="Isaksson J."/>
            <person name="Busche T."/>
            <person name="R C."/>
            <person name="Kalinowski J."/>
            <person name="Zyl L.V."/>
            <person name="Trindade M."/>
        </authorList>
    </citation>
    <scope>NUCLEOTIDE SEQUENCE [LARGE SCALE GENOMIC DNA]</scope>
    <source>
        <strain evidence="3 4">XOM25</strain>
    </source>
</reference>
<dbReference type="InterPro" id="IPR038440">
    <property type="entry name" value="FimV_C_sf"/>
</dbReference>
<sequence length="1183" mass="126554">MQRWLSLCLWQVLFVGMVSMPVYAFQETGIQIRGPKSTDPFPYGRYGPITGQDTLWGIATQVRPDPGLSIYQVMQALYRANPQAFAENNINHLVEGQLLSIPAYDEMARINKSAAQQLVEQAIQAWSKSSQKPDEQAVKKKDLEAAKSEINDQLQTYGDSQQQKLKVIQRDVADSIDGLQAILKENEELRAKLAVFNEQLVLMQQEVAKSEEIKPQMDDILKLQQEMYALAAERDRLAQAEAERKSSLNNYLLIALGSTVPATLLLGGAYLFLKRRKAEPAEAGEKPAKAKKAKAAETEEAQPEAAAAAEEPAQELTLDNELSLDDELSIDLAESDDDLFADDLDDLGSDELLDDDVIHLDDELDDLDDLDDLEDISLDLDSGESAEEVEFSDDEGELLEGGELGQGDLDDLLSGLDEDESAEEENSEALPSGELDQGDLDDLLSGLDEGESAEEEKPEELPGGELGQGDLDALLSGGDSDDEIEEVAEEQAGAEASEEVTDPDDIDALLEAADKDTVVSDPDDIDALLEAAAEPEPAAPVPEAAKEIPEGADVTDPDDIDALLEAAAPAPEAAKEIPEGADVTDPDDIDALLEAAAPAPEAVKEIPEGADVTDPDDIDALLEAAAPAPEAVKEIPEGADVTDPDDIDALLEAAAPAPEAAKEIPEGADVTDPDDIDALLEAAAPAPEAAKEIPEGADVTDPDDIDALLEAAAPAPEAAKEIPEGADVTDPDDIDALLEAAAPAPEAAAAADVEVTDPDDIDALLGDIQNQGNDEVNIDDVLQDVAADSQLEEAEEQDLAATDAETRAKIESFTEEYVAPFLSMDFSDITGKKDTEAGVEETGQESSQADDSENLPQAEVADELTEPDVQDDSLTSELDLDAILQDVESEPSITEDDLDIGDDILDEDISDELLDEIAQSEGGDELSAAFENELDEAALSQLLSEDDGAEGETLADKSVEKLDEITPDFTDENILADLLSDEPDPKKQVAEASEIDDIKELNNLDFDELLANIEEESALSPDVPDLAEELTGAAGDEQGDEILTDDLGDELDIGDDLDIGDELELPPQSQEEENAAEQPADAGEDFVSVDSLLSQTQEEVSDEEPYEKTNIDVGFDEFPEFAAEGDGVDVDDESNAITAKLDLAKVYIEIGDMENAQVILQDVLSDGDDQQKQAAEELLKDLN</sequence>
<dbReference type="InterPro" id="IPR020011">
    <property type="entry name" value="FimV_C"/>
</dbReference>
<feature type="region of interest" description="Disordered" evidence="2">
    <location>
        <begin position="533"/>
        <end position="557"/>
    </location>
</feature>